<dbReference type="Pfam" id="PF11838">
    <property type="entry name" value="ERAP1_C"/>
    <property type="match status" value="1"/>
</dbReference>
<gene>
    <name evidence="3" type="ORF">PECUL_23A051591</name>
</gene>
<dbReference type="Proteomes" id="UP001295444">
    <property type="component" value="Chromosome 03"/>
</dbReference>
<accession>A0AAD1RLT2</accession>
<dbReference type="InterPro" id="IPR024571">
    <property type="entry name" value="ERAP1-like_C_dom"/>
</dbReference>
<dbReference type="Gene3D" id="1.25.50.20">
    <property type="match status" value="1"/>
</dbReference>
<dbReference type="GO" id="GO:0005615">
    <property type="term" value="C:extracellular space"/>
    <property type="evidence" value="ECO:0007669"/>
    <property type="project" value="TreeGrafter"/>
</dbReference>
<dbReference type="GO" id="GO:0043171">
    <property type="term" value="P:peptide catabolic process"/>
    <property type="evidence" value="ECO:0007669"/>
    <property type="project" value="TreeGrafter"/>
</dbReference>
<dbReference type="GO" id="GO:0070006">
    <property type="term" value="F:metalloaminopeptidase activity"/>
    <property type="evidence" value="ECO:0007669"/>
    <property type="project" value="TreeGrafter"/>
</dbReference>
<dbReference type="GO" id="GO:0005886">
    <property type="term" value="C:plasma membrane"/>
    <property type="evidence" value="ECO:0007669"/>
    <property type="project" value="TreeGrafter"/>
</dbReference>
<dbReference type="PANTHER" id="PTHR11533:SF172">
    <property type="entry name" value="AMINOPEPTIDASE N"/>
    <property type="match status" value="1"/>
</dbReference>
<evidence type="ECO:0000259" key="2">
    <source>
        <dbReference type="Pfam" id="PF11838"/>
    </source>
</evidence>
<organism evidence="3 4">
    <name type="scientific">Pelobates cultripes</name>
    <name type="common">Western spadefoot toad</name>
    <dbReference type="NCBI Taxonomy" id="61616"/>
    <lineage>
        <taxon>Eukaryota</taxon>
        <taxon>Metazoa</taxon>
        <taxon>Chordata</taxon>
        <taxon>Craniata</taxon>
        <taxon>Vertebrata</taxon>
        <taxon>Euteleostomi</taxon>
        <taxon>Amphibia</taxon>
        <taxon>Batrachia</taxon>
        <taxon>Anura</taxon>
        <taxon>Pelobatoidea</taxon>
        <taxon>Pelobatidae</taxon>
        <taxon>Pelobates</taxon>
    </lineage>
</organism>
<reference evidence="3" key="1">
    <citation type="submission" date="2022-03" db="EMBL/GenBank/DDBJ databases">
        <authorList>
            <person name="Alioto T."/>
            <person name="Alioto T."/>
            <person name="Gomez Garrido J."/>
        </authorList>
    </citation>
    <scope>NUCLEOTIDE SEQUENCE</scope>
</reference>
<feature type="domain" description="ERAP1-like C-terminal" evidence="2">
    <location>
        <begin position="12"/>
        <end position="170"/>
    </location>
</feature>
<dbReference type="GO" id="GO:0042277">
    <property type="term" value="F:peptide binding"/>
    <property type="evidence" value="ECO:0007669"/>
    <property type="project" value="TreeGrafter"/>
</dbReference>
<sequence length="191" mass="22044">MLCILFVFVYNSIHPNLRSSIYCTAVAQGGEAEWDFIWEKFNSTDIAQEADKLRAALACTKEPWLLNRLLEYSIDTTKIRRQDTVTTISNVCNNVIGQSLAWDFVRAKWSIIFSQFGGSSFSFGNLIERVTRRFSTEYELQQLEQFKSDNQDIGFGTATRTLEQAIEKTKANIRWVDENKESVLKWFNDAI</sequence>
<dbReference type="PANTHER" id="PTHR11533">
    <property type="entry name" value="PROTEASE M1 ZINC METALLOPROTEASE"/>
    <property type="match status" value="1"/>
</dbReference>
<dbReference type="AlphaFoldDB" id="A0AAD1RLT2"/>
<keyword evidence="3" id="KW-0645">Protease</keyword>
<keyword evidence="3" id="KW-0031">Aminopeptidase</keyword>
<dbReference type="InterPro" id="IPR050344">
    <property type="entry name" value="Peptidase_M1_aminopeptidases"/>
</dbReference>
<dbReference type="EMBL" id="OW240914">
    <property type="protein sequence ID" value="CAH2274214.1"/>
    <property type="molecule type" value="Genomic_DNA"/>
</dbReference>
<comment type="similarity">
    <text evidence="1">Belongs to the peptidase M1 family.</text>
</comment>
<dbReference type="GO" id="GO:0005737">
    <property type="term" value="C:cytoplasm"/>
    <property type="evidence" value="ECO:0007669"/>
    <property type="project" value="TreeGrafter"/>
</dbReference>
<dbReference type="GO" id="GO:0006508">
    <property type="term" value="P:proteolysis"/>
    <property type="evidence" value="ECO:0007669"/>
    <property type="project" value="TreeGrafter"/>
</dbReference>
<dbReference type="GO" id="GO:0008270">
    <property type="term" value="F:zinc ion binding"/>
    <property type="evidence" value="ECO:0007669"/>
    <property type="project" value="TreeGrafter"/>
</dbReference>
<keyword evidence="3" id="KW-0378">Hydrolase</keyword>
<protein>
    <submittedName>
        <fullName evidence="3">Aminopeptidase N</fullName>
    </submittedName>
</protein>
<evidence type="ECO:0000313" key="4">
    <source>
        <dbReference type="Proteomes" id="UP001295444"/>
    </source>
</evidence>
<dbReference type="FunFam" id="1.25.50.20:FF:000012">
    <property type="entry name" value="Aminopeptidase N"/>
    <property type="match status" value="1"/>
</dbReference>
<keyword evidence="4" id="KW-1185">Reference proteome</keyword>
<evidence type="ECO:0000256" key="1">
    <source>
        <dbReference type="ARBA" id="ARBA00010136"/>
    </source>
</evidence>
<evidence type="ECO:0000313" key="3">
    <source>
        <dbReference type="EMBL" id="CAH2274214.1"/>
    </source>
</evidence>
<proteinExistence type="inferred from homology"/>
<name>A0AAD1RLT2_PELCU</name>